<reference evidence="1" key="1">
    <citation type="journal article" date="2022" name="bioRxiv">
        <title>Sequencing and chromosome-scale assembly of the giantPleurodeles waltlgenome.</title>
        <authorList>
            <person name="Brown T."/>
            <person name="Elewa A."/>
            <person name="Iarovenko S."/>
            <person name="Subramanian E."/>
            <person name="Araus A.J."/>
            <person name="Petzold A."/>
            <person name="Susuki M."/>
            <person name="Suzuki K.-i.T."/>
            <person name="Hayashi T."/>
            <person name="Toyoda A."/>
            <person name="Oliveira C."/>
            <person name="Osipova E."/>
            <person name="Leigh N.D."/>
            <person name="Simon A."/>
            <person name="Yun M.H."/>
        </authorList>
    </citation>
    <scope>NUCLEOTIDE SEQUENCE</scope>
    <source>
        <strain evidence="1">20211129_DDA</strain>
        <tissue evidence="1">Liver</tissue>
    </source>
</reference>
<accession>A0AAV7N344</accession>
<protein>
    <submittedName>
        <fullName evidence="1">Uncharacterized protein</fullName>
    </submittedName>
</protein>
<sequence>AHTSETASTQHWNFIRMFQIWIQPHPIVYLNSSKLITLCPFLLAPSQSVLISTIPHSMAV</sequence>
<name>A0AAV7N344_PLEWA</name>
<evidence type="ECO:0000313" key="2">
    <source>
        <dbReference type="Proteomes" id="UP001066276"/>
    </source>
</evidence>
<keyword evidence="2" id="KW-1185">Reference proteome</keyword>
<feature type="non-terminal residue" evidence="1">
    <location>
        <position position="60"/>
    </location>
</feature>
<dbReference type="Proteomes" id="UP001066276">
    <property type="component" value="Chromosome 9"/>
</dbReference>
<evidence type="ECO:0000313" key="1">
    <source>
        <dbReference type="EMBL" id="KAJ1108738.1"/>
    </source>
</evidence>
<organism evidence="1 2">
    <name type="scientific">Pleurodeles waltl</name>
    <name type="common">Iberian ribbed newt</name>
    <dbReference type="NCBI Taxonomy" id="8319"/>
    <lineage>
        <taxon>Eukaryota</taxon>
        <taxon>Metazoa</taxon>
        <taxon>Chordata</taxon>
        <taxon>Craniata</taxon>
        <taxon>Vertebrata</taxon>
        <taxon>Euteleostomi</taxon>
        <taxon>Amphibia</taxon>
        <taxon>Batrachia</taxon>
        <taxon>Caudata</taxon>
        <taxon>Salamandroidea</taxon>
        <taxon>Salamandridae</taxon>
        <taxon>Pleurodelinae</taxon>
        <taxon>Pleurodeles</taxon>
    </lineage>
</organism>
<dbReference type="AlphaFoldDB" id="A0AAV7N344"/>
<comment type="caution">
    <text evidence="1">The sequence shown here is derived from an EMBL/GenBank/DDBJ whole genome shotgun (WGS) entry which is preliminary data.</text>
</comment>
<proteinExistence type="predicted"/>
<feature type="non-terminal residue" evidence="1">
    <location>
        <position position="1"/>
    </location>
</feature>
<gene>
    <name evidence="1" type="ORF">NDU88_006108</name>
</gene>
<dbReference type="EMBL" id="JANPWB010000013">
    <property type="protein sequence ID" value="KAJ1108738.1"/>
    <property type="molecule type" value="Genomic_DNA"/>
</dbReference>